<evidence type="ECO:0000313" key="3">
    <source>
        <dbReference type="Proteomes" id="UP001620645"/>
    </source>
</evidence>
<feature type="chain" id="PRO_5044753327" evidence="1">
    <location>
        <begin position="20"/>
        <end position="91"/>
    </location>
</feature>
<proteinExistence type="predicted"/>
<reference evidence="2 3" key="1">
    <citation type="submission" date="2024-10" db="EMBL/GenBank/DDBJ databases">
        <authorList>
            <person name="Kim D."/>
        </authorList>
    </citation>
    <scope>NUCLEOTIDE SEQUENCE [LARGE SCALE GENOMIC DNA]</scope>
    <source>
        <strain evidence="2">Taebaek</strain>
    </source>
</reference>
<protein>
    <submittedName>
        <fullName evidence="2">Uncharacterized protein</fullName>
    </submittedName>
</protein>
<keyword evidence="1" id="KW-0732">Signal</keyword>
<evidence type="ECO:0000313" key="2">
    <source>
        <dbReference type="EMBL" id="KAL3100039.1"/>
    </source>
</evidence>
<evidence type="ECO:0000256" key="1">
    <source>
        <dbReference type="SAM" id="SignalP"/>
    </source>
</evidence>
<name>A0ABD2KBA2_HETSC</name>
<organism evidence="2 3">
    <name type="scientific">Heterodera schachtii</name>
    <name type="common">Sugarbeet cyst nematode worm</name>
    <name type="synonym">Tylenchus schachtii</name>
    <dbReference type="NCBI Taxonomy" id="97005"/>
    <lineage>
        <taxon>Eukaryota</taxon>
        <taxon>Metazoa</taxon>
        <taxon>Ecdysozoa</taxon>
        <taxon>Nematoda</taxon>
        <taxon>Chromadorea</taxon>
        <taxon>Rhabditida</taxon>
        <taxon>Tylenchina</taxon>
        <taxon>Tylenchomorpha</taxon>
        <taxon>Tylenchoidea</taxon>
        <taxon>Heteroderidae</taxon>
        <taxon>Heteroderinae</taxon>
        <taxon>Heterodera</taxon>
    </lineage>
</organism>
<gene>
    <name evidence="2" type="ORF">niasHS_001965</name>
</gene>
<accession>A0ABD2KBA2</accession>
<dbReference type="Proteomes" id="UP001620645">
    <property type="component" value="Unassembled WGS sequence"/>
</dbReference>
<dbReference type="AlphaFoldDB" id="A0ABD2KBA2"/>
<feature type="signal peptide" evidence="1">
    <location>
        <begin position="1"/>
        <end position="19"/>
    </location>
</feature>
<dbReference type="EMBL" id="JBICCN010000037">
    <property type="protein sequence ID" value="KAL3100039.1"/>
    <property type="molecule type" value="Genomic_DNA"/>
</dbReference>
<sequence length="91" mass="10404">MNILLLLSIALANFSPIFGQWPTAKGTETVSKTIIVMSQFEETANKFVGLEKRRPNFGRIVGQKYDRNCFFSPVQCMLSFREGSNFMDNFK</sequence>
<keyword evidence="3" id="KW-1185">Reference proteome</keyword>
<comment type="caution">
    <text evidence="2">The sequence shown here is derived from an EMBL/GenBank/DDBJ whole genome shotgun (WGS) entry which is preliminary data.</text>
</comment>